<organism evidence="1 2">
    <name type="scientific">Leptospirillum ferriphilum YSK</name>
    <dbReference type="NCBI Taxonomy" id="1441628"/>
    <lineage>
        <taxon>Bacteria</taxon>
        <taxon>Pseudomonadati</taxon>
        <taxon>Nitrospirota</taxon>
        <taxon>Nitrospiria</taxon>
        <taxon>Nitrospirales</taxon>
        <taxon>Nitrospiraceae</taxon>
        <taxon>Leptospirillum</taxon>
    </lineage>
</organism>
<sequence length="132" mass="15830">MNLHPSVFKIRRIYEDTPDEKGVVRILVDRLWPRGLSKEAARLDLWAKEWAPSENLRHFFHAHPDRYREFVSLYEKELEPRKQEILETLASFQKNTFLLLYASTDSRENNAVVLRDLLTRWQRQEKIQHGVS</sequence>
<evidence type="ECO:0000313" key="1">
    <source>
        <dbReference type="EMBL" id="AIA30555.1"/>
    </source>
</evidence>
<keyword evidence="1" id="KW-0489">Methyltransferase</keyword>
<dbReference type="InterPro" id="IPR052552">
    <property type="entry name" value="YeaO-like"/>
</dbReference>
<dbReference type="Pfam" id="PF22752">
    <property type="entry name" value="DUF488-N3i"/>
    <property type="match status" value="1"/>
</dbReference>
<protein>
    <submittedName>
        <fullName evidence="1">Uroporphyrin-III methyltransferase</fullName>
    </submittedName>
</protein>
<evidence type="ECO:0000313" key="2">
    <source>
        <dbReference type="Proteomes" id="UP000027059"/>
    </source>
</evidence>
<dbReference type="EMBL" id="CP007243">
    <property type="protein sequence ID" value="AIA30555.1"/>
    <property type="molecule type" value="Genomic_DNA"/>
</dbReference>
<gene>
    <name evidence="1" type="ORF">Y981_06625</name>
</gene>
<dbReference type="HOGENOM" id="CLU_137928_1_0_0"/>
<dbReference type="OrthoDB" id="9790745at2"/>
<reference evidence="1 2" key="2">
    <citation type="journal article" date="2015" name="Biomed. Res. Int.">
        <title>Effects of Arsenite Resistance on the Growth and Functional Gene Expression of Leptospirillum ferriphilum and Acidithiobacillus thiooxidans in Pure Culture and Coculture.</title>
        <authorList>
            <person name="Jiang H."/>
            <person name="Liang Y."/>
            <person name="Yin H."/>
            <person name="Xiao Y."/>
            <person name="Guo X."/>
            <person name="Xu Y."/>
            <person name="Hu Q."/>
            <person name="Liu H."/>
            <person name="Liu X."/>
        </authorList>
    </citation>
    <scope>NUCLEOTIDE SEQUENCE [LARGE SCALE GENOMIC DNA]</scope>
    <source>
        <strain evidence="1 2">YSK</strain>
    </source>
</reference>
<dbReference type="AlphaFoldDB" id="A0A059XTY0"/>
<name>A0A059XTY0_9BACT</name>
<dbReference type="GO" id="GO:0032259">
    <property type="term" value="P:methylation"/>
    <property type="evidence" value="ECO:0007669"/>
    <property type="project" value="UniProtKB-KW"/>
</dbReference>
<dbReference type="RefSeq" id="WP_014961088.1">
    <property type="nucleotide sequence ID" value="NZ_CP007243.1"/>
</dbReference>
<dbReference type="KEGG" id="lfp:Y981_06625"/>
<proteinExistence type="predicted"/>
<keyword evidence="1" id="KW-0808">Transferase</keyword>
<reference evidence="2" key="1">
    <citation type="submission" date="2014-02" db="EMBL/GenBank/DDBJ databases">
        <title>Complete genome sequence and comparative genomic analysis of the nitrogen-fixing bacterium Leptospirillum ferriphilum YSK.</title>
        <authorList>
            <person name="Guo X."/>
            <person name="Yin H."/>
            <person name="Liang Y."/>
            <person name="Hu Q."/>
            <person name="Ma L."/>
            <person name="Xiao Y."/>
            <person name="Zhang X."/>
            <person name="Qiu G."/>
            <person name="Liu X."/>
        </authorList>
    </citation>
    <scope>NUCLEOTIDE SEQUENCE [LARGE SCALE GENOMIC DNA]</scope>
    <source>
        <strain evidence="2">YSK</strain>
    </source>
</reference>
<keyword evidence="2" id="KW-1185">Reference proteome</keyword>
<dbReference type="PANTHER" id="PTHR36849:SF1">
    <property type="entry name" value="CYTOPLASMIC PROTEIN"/>
    <property type="match status" value="1"/>
</dbReference>
<dbReference type="Proteomes" id="UP000027059">
    <property type="component" value="Chromosome"/>
</dbReference>
<accession>A0A059XTY0</accession>
<dbReference type="PANTHER" id="PTHR36849">
    <property type="entry name" value="CYTOPLASMIC PROTEIN-RELATED"/>
    <property type="match status" value="1"/>
</dbReference>
<dbReference type="GO" id="GO:0008168">
    <property type="term" value="F:methyltransferase activity"/>
    <property type="evidence" value="ECO:0007669"/>
    <property type="project" value="UniProtKB-KW"/>
</dbReference>